<gene>
    <name evidence="1" type="ORF">OZSIB_1615</name>
</gene>
<evidence type="ECO:0000313" key="2">
    <source>
        <dbReference type="Proteomes" id="UP000252355"/>
    </source>
</evidence>
<name>A0A367ZJL4_9BACT</name>
<dbReference type="InterPro" id="IPR019117">
    <property type="entry name" value="CRISPR-assoc_protein_Cmr3"/>
</dbReference>
<accession>A0A367ZJL4</accession>
<sequence>MNATERCLVAFEPRAPFAVSRRLSLGHRRETERRVPGRTLRGALAGLLQTVDPGLAEDLYAGRIVISDARPIPDGWPTLPLPASLRSCKRFPGFAVDQESHGALDLLIALLRRQRQPDAAVPMYCPVCETGPAHAKTPLKPLGGVGFQRLVEGGQPRYRQVVIETGDRTHTAIDHLTGTVAPGFLYEEEFILPTGKWSAVLTVPAGRYAQLRAALAGRTLRIGASRTRGLGHWQIATVEPERQPWGLPPLTERLSRFQAAVGAAAGELLVPMLCVTPVVLPDTWGRFTIAPDPAAMAAALDPAGACLTADRLEPVLALAELERVGGWNSLPRLPAPSDLALAPGSVLVWKVRAPDLAAVAQVLAAIERNGLGYRRAEGLGTVVFAHPIHCEVREHVQ</sequence>
<dbReference type="Pfam" id="PF09700">
    <property type="entry name" value="Cas_Cmr3"/>
    <property type="match status" value="1"/>
</dbReference>
<dbReference type="EMBL" id="QOQW01000025">
    <property type="protein sequence ID" value="RCK78238.1"/>
    <property type="molecule type" value="Genomic_DNA"/>
</dbReference>
<comment type="caution">
    <text evidence="1">The sequence shown here is derived from an EMBL/GenBank/DDBJ whole genome shotgun (WGS) entry which is preliminary data.</text>
</comment>
<dbReference type="AlphaFoldDB" id="A0A367ZJL4"/>
<reference evidence="1 2" key="1">
    <citation type="submission" date="2018-05" db="EMBL/GenBank/DDBJ databases">
        <title>A metagenomic window into the 2 km-deep terrestrial subsurface aquifer revealed taxonomically and functionally diverse microbial community comprising novel uncultured bacterial lineages.</title>
        <authorList>
            <person name="Kadnikov V.V."/>
            <person name="Mardanov A.V."/>
            <person name="Beletsky A.V."/>
            <person name="Banks D."/>
            <person name="Pimenov N.V."/>
            <person name="Frank Y.A."/>
            <person name="Karnachuk O.V."/>
            <person name="Ravin N.V."/>
        </authorList>
    </citation>
    <scope>NUCLEOTIDE SEQUENCE [LARGE SCALE GENOMIC DNA]</scope>
    <source>
        <strain evidence="1">BY5</strain>
    </source>
</reference>
<dbReference type="Proteomes" id="UP000252355">
    <property type="component" value="Unassembled WGS sequence"/>
</dbReference>
<evidence type="ECO:0000313" key="1">
    <source>
        <dbReference type="EMBL" id="RCK78238.1"/>
    </source>
</evidence>
<organism evidence="1 2">
    <name type="scientific">Candidatus Ozemobacter sibiricus</name>
    <dbReference type="NCBI Taxonomy" id="2268124"/>
    <lineage>
        <taxon>Bacteria</taxon>
        <taxon>Candidatus Ozemobacteria</taxon>
        <taxon>Candidatus Ozemobacterales</taxon>
        <taxon>Candidatus Ozemobacteraceae</taxon>
        <taxon>Candidatus Ozemobacter</taxon>
    </lineage>
</organism>
<proteinExistence type="predicted"/>
<protein>
    <submittedName>
        <fullName evidence="1">CRISPR-associated RAMP, Csx10 family</fullName>
    </submittedName>
</protein>